<reference evidence="2 3" key="1">
    <citation type="journal article" date="2015" name="Genome Announc.">
        <title>Draft Genome Sequences of Marine Isolates of Thalassomonas viridans and Thalassomonas actiniarum.</title>
        <authorList>
            <person name="Olonade I."/>
            <person name="van Zyl L.J."/>
            <person name="Trindade M."/>
        </authorList>
    </citation>
    <scope>NUCLEOTIDE SEQUENCE [LARGE SCALE GENOMIC DNA]</scope>
    <source>
        <strain evidence="2 3">XOM25</strain>
    </source>
</reference>
<dbReference type="InterPro" id="IPR007048">
    <property type="entry name" value="IraD/Gp25-like"/>
</dbReference>
<reference evidence="2 3" key="2">
    <citation type="journal article" date="2022" name="Mar. Drugs">
        <title>Bioassay-Guided Fractionation Leads to the Detection of Cholic Acid Generated by the Rare Thalassomonas sp.</title>
        <authorList>
            <person name="Pheiffer F."/>
            <person name="Schneider Y.K."/>
            <person name="Hansen E.H."/>
            <person name="Andersen J.H."/>
            <person name="Isaksson J."/>
            <person name="Busche T."/>
            <person name="R C."/>
            <person name="Kalinowski J."/>
            <person name="Zyl L.V."/>
            <person name="Trindade M."/>
        </authorList>
    </citation>
    <scope>NUCLEOTIDE SEQUENCE [LARGE SCALE GENOMIC DNA]</scope>
    <source>
        <strain evidence="2 3">XOM25</strain>
    </source>
</reference>
<keyword evidence="3" id="KW-1185">Reference proteome</keyword>
<dbReference type="AlphaFoldDB" id="A0AAE9Z0N0"/>
<organism evidence="2 3">
    <name type="scientific">Thalassomonas viridans</name>
    <dbReference type="NCBI Taxonomy" id="137584"/>
    <lineage>
        <taxon>Bacteria</taxon>
        <taxon>Pseudomonadati</taxon>
        <taxon>Pseudomonadota</taxon>
        <taxon>Gammaproteobacteria</taxon>
        <taxon>Alteromonadales</taxon>
        <taxon>Colwelliaceae</taxon>
        <taxon>Thalassomonas</taxon>
    </lineage>
</organism>
<dbReference type="Pfam" id="PF04965">
    <property type="entry name" value="GPW_gp25"/>
    <property type="match status" value="1"/>
</dbReference>
<proteinExistence type="predicted"/>
<evidence type="ECO:0000313" key="3">
    <source>
        <dbReference type="Proteomes" id="UP000032352"/>
    </source>
</evidence>
<evidence type="ECO:0000313" key="2">
    <source>
        <dbReference type="EMBL" id="WDE04656.1"/>
    </source>
</evidence>
<dbReference type="Proteomes" id="UP000032352">
    <property type="component" value="Chromosome"/>
</dbReference>
<dbReference type="RefSeq" id="WP_044838297.1">
    <property type="nucleotide sequence ID" value="NZ_CP059733.1"/>
</dbReference>
<dbReference type="SUPFAM" id="SSF160719">
    <property type="entry name" value="gpW/gp25-like"/>
    <property type="match status" value="1"/>
</dbReference>
<sequence length="111" mass="12092">MLGMNAQTGRSLSGIAHLKQSIIDILTTPKGSRVMRREYGCGLFNLVDRPYSPSLVGDVTMDISQSLALWEPRFELESVAVSKVESGKLGLDITGRYLLNGEPVKLEGLVV</sequence>
<name>A0AAE9Z0N0_9GAMM</name>
<dbReference type="EMBL" id="CP059733">
    <property type="protein sequence ID" value="WDE04656.1"/>
    <property type="molecule type" value="Genomic_DNA"/>
</dbReference>
<dbReference type="Gene3D" id="3.10.450.40">
    <property type="match status" value="1"/>
</dbReference>
<gene>
    <name evidence="2" type="ORF">SG34_025555</name>
</gene>
<evidence type="ECO:0000259" key="1">
    <source>
        <dbReference type="Pfam" id="PF04965"/>
    </source>
</evidence>
<accession>A0AAE9Z0N0</accession>
<dbReference type="KEGG" id="tvd:SG34_025555"/>
<feature type="domain" description="IraD/Gp25-like" evidence="1">
    <location>
        <begin position="16"/>
        <end position="96"/>
    </location>
</feature>
<protein>
    <submittedName>
        <fullName evidence="2">GPW/gp25 family protein</fullName>
    </submittedName>
</protein>